<keyword evidence="4" id="KW-1185">Reference proteome</keyword>
<proteinExistence type="predicted"/>
<feature type="compositionally biased region" description="Basic and acidic residues" evidence="1">
    <location>
        <begin position="113"/>
        <end position="122"/>
    </location>
</feature>
<keyword evidence="2" id="KW-0812">Transmembrane</keyword>
<accession>A0A2P6R0B3</accession>
<dbReference type="Proteomes" id="UP000238479">
    <property type="component" value="Chromosome 4"/>
</dbReference>
<gene>
    <name evidence="3" type="ORF">RchiOBHm_Chr4g0429971</name>
</gene>
<dbReference type="OMA" id="MTAVWQF"/>
<feature type="region of interest" description="Disordered" evidence="1">
    <location>
        <begin position="86"/>
        <end position="125"/>
    </location>
</feature>
<dbReference type="PANTHER" id="PTHR35280">
    <property type="entry name" value="F17L21.9"/>
    <property type="match status" value="1"/>
</dbReference>
<organism evidence="3 4">
    <name type="scientific">Rosa chinensis</name>
    <name type="common">China rose</name>
    <dbReference type="NCBI Taxonomy" id="74649"/>
    <lineage>
        <taxon>Eukaryota</taxon>
        <taxon>Viridiplantae</taxon>
        <taxon>Streptophyta</taxon>
        <taxon>Embryophyta</taxon>
        <taxon>Tracheophyta</taxon>
        <taxon>Spermatophyta</taxon>
        <taxon>Magnoliopsida</taxon>
        <taxon>eudicotyledons</taxon>
        <taxon>Gunneridae</taxon>
        <taxon>Pentapetalae</taxon>
        <taxon>rosids</taxon>
        <taxon>fabids</taxon>
        <taxon>Rosales</taxon>
        <taxon>Rosaceae</taxon>
        <taxon>Rosoideae</taxon>
        <taxon>Rosoideae incertae sedis</taxon>
        <taxon>Rosa</taxon>
    </lineage>
</organism>
<dbReference type="Gramene" id="PRQ39874">
    <property type="protein sequence ID" value="PRQ39874"/>
    <property type="gene ID" value="RchiOBHm_Chr4g0429971"/>
</dbReference>
<dbReference type="AlphaFoldDB" id="A0A2P6R0B3"/>
<keyword evidence="2" id="KW-0472">Membrane</keyword>
<feature type="transmembrane region" description="Helical" evidence="2">
    <location>
        <begin position="143"/>
        <end position="161"/>
    </location>
</feature>
<reference evidence="3 4" key="1">
    <citation type="journal article" date="2018" name="Nat. Genet.">
        <title>The Rosa genome provides new insights in the design of modern roses.</title>
        <authorList>
            <person name="Bendahmane M."/>
        </authorList>
    </citation>
    <scope>NUCLEOTIDE SEQUENCE [LARGE SCALE GENOMIC DNA]</scope>
    <source>
        <strain evidence="4">cv. Old Blush</strain>
    </source>
</reference>
<evidence type="ECO:0000256" key="1">
    <source>
        <dbReference type="SAM" id="MobiDB-lite"/>
    </source>
</evidence>
<evidence type="ECO:0000313" key="4">
    <source>
        <dbReference type="Proteomes" id="UP000238479"/>
    </source>
</evidence>
<dbReference type="PANTHER" id="PTHR35280:SF1">
    <property type="entry name" value="F17L21.9"/>
    <property type="match status" value="1"/>
</dbReference>
<dbReference type="EMBL" id="PDCK01000042">
    <property type="protein sequence ID" value="PRQ39874.1"/>
    <property type="molecule type" value="Genomic_DNA"/>
</dbReference>
<dbReference type="OrthoDB" id="782808at2759"/>
<name>A0A2P6R0B3_ROSCH</name>
<keyword evidence="2" id="KW-1133">Transmembrane helix</keyword>
<feature type="region of interest" description="Disordered" evidence="1">
    <location>
        <begin position="189"/>
        <end position="226"/>
    </location>
</feature>
<protein>
    <submittedName>
        <fullName evidence="3">Uncharacterized protein</fullName>
    </submittedName>
</protein>
<evidence type="ECO:0000256" key="2">
    <source>
        <dbReference type="SAM" id="Phobius"/>
    </source>
</evidence>
<sequence length="226" mass="24979">MKSFWNCKVARGSEFDFLLQISLIVSEISEPPNPISMESKHQNVELIDEAIKRLLEERRNNRGASGEDKDDHLLLSQLLSQLESAKGNSEEIQKAEASNEPGEVTATPEGGELEAKDKKGGGGEEFDKEEIVKELKNLKRQNTITHLLLSVMVVLTIAWQASEVTLLLKMKHGLSHPFSCIRGLFSGGSDQNGQDQKRKSDALPSLKMPDLPSVELPDIGLNGEKH</sequence>
<evidence type="ECO:0000313" key="3">
    <source>
        <dbReference type="EMBL" id="PRQ39874.1"/>
    </source>
</evidence>
<dbReference type="STRING" id="74649.A0A2P6R0B3"/>
<comment type="caution">
    <text evidence="3">The sequence shown here is derived from an EMBL/GenBank/DDBJ whole genome shotgun (WGS) entry which is preliminary data.</text>
</comment>